<protein>
    <recommendedName>
        <fullName evidence="15">Ionotropic receptor</fullName>
    </recommendedName>
</protein>
<proteinExistence type="inferred from homology"/>
<dbReference type="InterPro" id="IPR001320">
    <property type="entry name" value="Iontro_rcpt_C"/>
</dbReference>
<feature type="chain" id="PRO_5039935900" description="Ionotropic receptor" evidence="10">
    <location>
        <begin position="18"/>
        <end position="595"/>
    </location>
</feature>
<evidence type="ECO:0000313" key="13">
    <source>
        <dbReference type="EMBL" id="KAG5671746.1"/>
    </source>
</evidence>
<dbReference type="Pfam" id="PF00060">
    <property type="entry name" value="Lig_chan"/>
    <property type="match status" value="1"/>
</dbReference>
<feature type="signal peptide" evidence="10">
    <location>
        <begin position="1"/>
        <end position="17"/>
    </location>
</feature>
<keyword evidence="4 9" id="KW-0812">Transmembrane</keyword>
<evidence type="ECO:0000256" key="4">
    <source>
        <dbReference type="ARBA" id="ARBA00022692"/>
    </source>
</evidence>
<dbReference type="GO" id="GO:0050906">
    <property type="term" value="P:detection of stimulus involved in sensory perception"/>
    <property type="evidence" value="ECO:0007669"/>
    <property type="project" value="UniProtKB-ARBA"/>
</dbReference>
<evidence type="ECO:0000256" key="1">
    <source>
        <dbReference type="ARBA" id="ARBA00004651"/>
    </source>
</evidence>
<dbReference type="Gene3D" id="1.10.287.70">
    <property type="match status" value="1"/>
</dbReference>
<dbReference type="Gene3D" id="3.40.190.10">
    <property type="entry name" value="Periplasmic binding protein-like II"/>
    <property type="match status" value="1"/>
</dbReference>
<feature type="domain" description="Ionotropic glutamate receptor C-terminal" evidence="11">
    <location>
        <begin position="326"/>
        <end position="577"/>
    </location>
</feature>
<dbReference type="PANTHER" id="PTHR42643">
    <property type="entry name" value="IONOTROPIC RECEPTOR 20A-RELATED"/>
    <property type="match status" value="1"/>
</dbReference>
<dbReference type="OrthoDB" id="8050636at2759"/>
<comment type="caution">
    <text evidence="13">The sequence shown here is derived from an EMBL/GenBank/DDBJ whole genome shotgun (WGS) entry which is preliminary data.</text>
</comment>
<feature type="transmembrane region" description="Helical" evidence="9">
    <location>
        <begin position="387"/>
        <end position="407"/>
    </location>
</feature>
<keyword evidence="14" id="KW-1185">Reference proteome</keyword>
<dbReference type="Proteomes" id="UP001107558">
    <property type="component" value="Chromosome 3"/>
</dbReference>
<accession>A0A9J6BPQ9</accession>
<evidence type="ECO:0000256" key="6">
    <source>
        <dbReference type="ARBA" id="ARBA00023136"/>
    </source>
</evidence>
<evidence type="ECO:0000256" key="5">
    <source>
        <dbReference type="ARBA" id="ARBA00022989"/>
    </source>
</evidence>
<evidence type="ECO:0000256" key="10">
    <source>
        <dbReference type="SAM" id="SignalP"/>
    </source>
</evidence>
<keyword evidence="3" id="KW-1003">Cell membrane</keyword>
<comment type="subcellular location">
    <subcellularLocation>
        <location evidence="1">Cell membrane</location>
        <topology evidence="1">Multi-pass membrane protein</topology>
    </subcellularLocation>
</comment>
<sequence>MEISTIIFLILIHSIQSKVLNYNETNETIDSIATTTANGIFTVCEHRDLPINIILPSTFSKNVELQRVFRSIIDRITVKQVCNYRVKSIKELKEGKMRFSLFIIDAKDIKEITKKIVSKYFNFRLYFIIVLLNGTEKDIQIIFDDMWKKFIFNINIVHCCRDNEALITTFMPFHSERCSDTAPVELNKSSDFFPDKMKDLHNCPIIVATSLDADPCVYAMETANGSSVPAGSDVHVIETLSNVLNFSINYIFTQTQGYLDVNGSAEGPFKLLVERKAHLAFDCYWLTNTRIEILDSTSAYYNDYAIFVVPPGKDLTAFEKLLYPFSWNVWIVLCACIFIGLILIYIVKFHAKKKAKIVVFGEKNQSPAMNLLSILLVGNQHIFPRNLFARLLLLNFLIFTLNMRTLYQGAMFEFMQSNKKHDEIKSIDEMKENNFPVYVLKTTSELFIHNENINKSLVPITSQYREQIMNEIEDSYFKGALIMAKYKILTRNFLNKGKHQLTICKDRLMSISIVMYSPRNFYLIDKINEKISLFSSAGLLQYWHIYDRKVETPDDDLEPTVLTMQQLHGLFQLTLFGYFHNQDEMEKISYKMIRG</sequence>
<dbReference type="GO" id="GO:0015276">
    <property type="term" value="F:ligand-gated monoatomic ion channel activity"/>
    <property type="evidence" value="ECO:0007669"/>
    <property type="project" value="InterPro"/>
</dbReference>
<name>A0A9J6BPQ9_POLVA</name>
<dbReference type="InterPro" id="IPR052192">
    <property type="entry name" value="Insect_Ionotropic_Sensory_Rcpt"/>
</dbReference>
<keyword evidence="7" id="KW-0675">Receptor</keyword>
<evidence type="ECO:0000256" key="2">
    <source>
        <dbReference type="ARBA" id="ARBA00008685"/>
    </source>
</evidence>
<dbReference type="GO" id="GO:0005886">
    <property type="term" value="C:plasma membrane"/>
    <property type="evidence" value="ECO:0007669"/>
    <property type="project" value="UniProtKB-SubCell"/>
</dbReference>
<dbReference type="AlphaFoldDB" id="A0A9J6BPQ9"/>
<feature type="transmembrane region" description="Helical" evidence="9">
    <location>
        <begin position="327"/>
        <end position="347"/>
    </location>
</feature>
<reference evidence="13" key="1">
    <citation type="submission" date="2021-03" db="EMBL/GenBank/DDBJ databases">
        <title>Chromosome level genome of the anhydrobiotic midge Polypedilum vanderplanki.</title>
        <authorList>
            <person name="Yoshida Y."/>
            <person name="Kikawada T."/>
            <person name="Gusev O."/>
        </authorList>
    </citation>
    <scope>NUCLEOTIDE SEQUENCE</scope>
    <source>
        <strain evidence="13">NIAS01</strain>
        <tissue evidence="13">Whole body or cell culture</tissue>
    </source>
</reference>
<keyword evidence="6 9" id="KW-0472">Membrane</keyword>
<evidence type="ECO:0000256" key="3">
    <source>
        <dbReference type="ARBA" id="ARBA00022475"/>
    </source>
</evidence>
<organism evidence="13 14">
    <name type="scientific">Polypedilum vanderplanki</name>
    <name type="common">Sleeping chironomid midge</name>
    <dbReference type="NCBI Taxonomy" id="319348"/>
    <lineage>
        <taxon>Eukaryota</taxon>
        <taxon>Metazoa</taxon>
        <taxon>Ecdysozoa</taxon>
        <taxon>Arthropoda</taxon>
        <taxon>Hexapoda</taxon>
        <taxon>Insecta</taxon>
        <taxon>Pterygota</taxon>
        <taxon>Neoptera</taxon>
        <taxon>Endopterygota</taxon>
        <taxon>Diptera</taxon>
        <taxon>Nematocera</taxon>
        <taxon>Chironomoidea</taxon>
        <taxon>Chironomidae</taxon>
        <taxon>Chironominae</taxon>
        <taxon>Polypedilum</taxon>
        <taxon>Polypedilum</taxon>
    </lineage>
</organism>
<gene>
    <name evidence="13" type="ORF">PVAND_001926</name>
</gene>
<evidence type="ECO:0008006" key="15">
    <source>
        <dbReference type="Google" id="ProtNLM"/>
    </source>
</evidence>
<evidence type="ECO:0000256" key="9">
    <source>
        <dbReference type="SAM" id="Phobius"/>
    </source>
</evidence>
<feature type="domain" description="Putative ionotropic receptor ligand binding" evidence="12">
    <location>
        <begin position="65"/>
        <end position="188"/>
    </location>
</feature>
<dbReference type="EMBL" id="JADBJN010000003">
    <property type="protein sequence ID" value="KAG5671746.1"/>
    <property type="molecule type" value="Genomic_DNA"/>
</dbReference>
<comment type="similarity">
    <text evidence="2">Belongs to the glutamate-gated ion channel (TC 1.A.10.1) family.</text>
</comment>
<dbReference type="SUPFAM" id="SSF53850">
    <property type="entry name" value="Periplasmic binding protein-like II"/>
    <property type="match status" value="1"/>
</dbReference>
<dbReference type="InterPro" id="IPR056198">
    <property type="entry name" value="LBD_receptor"/>
</dbReference>
<keyword evidence="8" id="KW-0325">Glycoprotein</keyword>
<evidence type="ECO:0000313" key="14">
    <source>
        <dbReference type="Proteomes" id="UP001107558"/>
    </source>
</evidence>
<keyword evidence="5 9" id="KW-1133">Transmembrane helix</keyword>
<dbReference type="PANTHER" id="PTHR42643:SF30">
    <property type="entry name" value="IONOTROPIC RECEPTOR 40A-RELATED"/>
    <property type="match status" value="1"/>
</dbReference>
<evidence type="ECO:0000256" key="8">
    <source>
        <dbReference type="ARBA" id="ARBA00023180"/>
    </source>
</evidence>
<evidence type="ECO:0000256" key="7">
    <source>
        <dbReference type="ARBA" id="ARBA00023170"/>
    </source>
</evidence>
<evidence type="ECO:0000259" key="11">
    <source>
        <dbReference type="Pfam" id="PF00060"/>
    </source>
</evidence>
<evidence type="ECO:0000259" key="12">
    <source>
        <dbReference type="Pfam" id="PF24061"/>
    </source>
</evidence>
<dbReference type="Pfam" id="PF24061">
    <property type="entry name" value="LBD_receptor"/>
    <property type="match status" value="1"/>
</dbReference>
<keyword evidence="10" id="KW-0732">Signal</keyword>